<proteinExistence type="predicted"/>
<organism evidence="2 3">
    <name type="scientific">Cinchona calisaya</name>
    <dbReference type="NCBI Taxonomy" id="153742"/>
    <lineage>
        <taxon>Eukaryota</taxon>
        <taxon>Viridiplantae</taxon>
        <taxon>Streptophyta</taxon>
        <taxon>Embryophyta</taxon>
        <taxon>Tracheophyta</taxon>
        <taxon>Spermatophyta</taxon>
        <taxon>Magnoliopsida</taxon>
        <taxon>eudicotyledons</taxon>
        <taxon>Gunneridae</taxon>
        <taxon>Pentapetalae</taxon>
        <taxon>asterids</taxon>
        <taxon>lamiids</taxon>
        <taxon>Gentianales</taxon>
        <taxon>Rubiaceae</taxon>
        <taxon>Cinchonoideae</taxon>
        <taxon>Cinchoneae</taxon>
        <taxon>Cinchona</taxon>
    </lineage>
</organism>
<evidence type="ECO:0000313" key="2">
    <source>
        <dbReference type="EMBL" id="KAL3515057.1"/>
    </source>
</evidence>
<dbReference type="Proteomes" id="UP001630127">
    <property type="component" value="Unassembled WGS sequence"/>
</dbReference>
<dbReference type="PROSITE" id="PS50174">
    <property type="entry name" value="G_PATCH"/>
    <property type="match status" value="1"/>
</dbReference>
<protein>
    <recommendedName>
        <fullName evidence="1">G-patch domain-containing protein</fullName>
    </recommendedName>
</protein>
<accession>A0ABD2ZAD4</accession>
<dbReference type="AlphaFoldDB" id="A0ABD2ZAD4"/>
<feature type="domain" description="G-patch" evidence="1">
    <location>
        <begin position="42"/>
        <end position="88"/>
    </location>
</feature>
<sequence>MMVKEEVGESSDTPVPFLAYDVVSVNRGPGEQSTMKAVWDKTSVMIARKILRGGYHIGQGLGMNLQGIIHPIELPTQMNTFGLDFCPNARQLREIKELKRVEKEGRALPMVIPPLKIIFPRSAVIRAPDADEAENEDLIQGVAELFAGVIIQEHTEKDDTELPFAKIDQLHNWTSDDLPSHRVFR</sequence>
<evidence type="ECO:0000259" key="1">
    <source>
        <dbReference type="PROSITE" id="PS50174"/>
    </source>
</evidence>
<comment type="caution">
    <text evidence="2">The sequence shown here is derived from an EMBL/GenBank/DDBJ whole genome shotgun (WGS) entry which is preliminary data.</text>
</comment>
<gene>
    <name evidence="2" type="ORF">ACH5RR_021959</name>
</gene>
<dbReference type="Pfam" id="PF01585">
    <property type="entry name" value="G-patch"/>
    <property type="match status" value="1"/>
</dbReference>
<evidence type="ECO:0000313" key="3">
    <source>
        <dbReference type="Proteomes" id="UP001630127"/>
    </source>
</evidence>
<reference evidence="2 3" key="1">
    <citation type="submission" date="2024-11" db="EMBL/GenBank/DDBJ databases">
        <title>A near-complete genome assembly of Cinchona calisaya.</title>
        <authorList>
            <person name="Lian D.C."/>
            <person name="Zhao X.W."/>
            <person name="Wei L."/>
        </authorList>
    </citation>
    <scope>NUCLEOTIDE SEQUENCE [LARGE SCALE GENOMIC DNA]</scope>
    <source>
        <tissue evidence="2">Nenye</tissue>
    </source>
</reference>
<dbReference type="InterPro" id="IPR000467">
    <property type="entry name" value="G_patch_dom"/>
</dbReference>
<dbReference type="EMBL" id="JBJUIK010000010">
    <property type="protein sequence ID" value="KAL3515057.1"/>
    <property type="molecule type" value="Genomic_DNA"/>
</dbReference>
<keyword evidence="3" id="KW-1185">Reference proteome</keyword>
<name>A0ABD2ZAD4_9GENT</name>